<evidence type="ECO:0000313" key="3">
    <source>
        <dbReference type="EMBL" id="RPE29227.1"/>
    </source>
</evidence>
<evidence type="ECO:0008006" key="5">
    <source>
        <dbReference type="Google" id="ProtNLM"/>
    </source>
</evidence>
<gene>
    <name evidence="3" type="ORF">EDD38_6382</name>
</gene>
<feature type="region of interest" description="Disordered" evidence="1">
    <location>
        <begin position="116"/>
        <end position="151"/>
    </location>
</feature>
<name>A0A3N4RLC0_9ACTN</name>
<organism evidence="3 4">
    <name type="scientific">Kitasatospora cineracea</name>
    <dbReference type="NCBI Taxonomy" id="88074"/>
    <lineage>
        <taxon>Bacteria</taxon>
        <taxon>Bacillati</taxon>
        <taxon>Actinomycetota</taxon>
        <taxon>Actinomycetes</taxon>
        <taxon>Kitasatosporales</taxon>
        <taxon>Streptomycetaceae</taxon>
        <taxon>Kitasatospora</taxon>
    </lineage>
</organism>
<sequence length="151" mass="14957">MTRTLTRTAASALALLTTGLLPAGCGPAENAGAAPPGPGAGPSPARAARACLRNPHDPHPGDPGGGGGTGIVVGDCVYRTDSGGAAETRCDGKGEHPPQYEVDKVFVRQTLIDTAKPKPTCPEEAAASFTPPNPPGTLAPDPTTACAEPVG</sequence>
<comment type="caution">
    <text evidence="3">The sequence shown here is derived from an EMBL/GenBank/DDBJ whole genome shotgun (WGS) entry which is preliminary data.</text>
</comment>
<feature type="signal peptide" evidence="2">
    <location>
        <begin position="1"/>
        <end position="23"/>
    </location>
</feature>
<feature type="chain" id="PRO_5039049648" description="Secreted protein" evidence="2">
    <location>
        <begin position="24"/>
        <end position="151"/>
    </location>
</feature>
<proteinExistence type="predicted"/>
<evidence type="ECO:0000256" key="2">
    <source>
        <dbReference type="SAM" id="SignalP"/>
    </source>
</evidence>
<protein>
    <recommendedName>
        <fullName evidence="5">Secreted protein</fullName>
    </recommendedName>
</protein>
<dbReference type="Proteomes" id="UP000266906">
    <property type="component" value="Unassembled WGS sequence"/>
</dbReference>
<keyword evidence="4" id="KW-1185">Reference proteome</keyword>
<dbReference type="RefSeq" id="WP_123820784.1">
    <property type="nucleotide sequence ID" value="NZ_RKQG01000002.1"/>
</dbReference>
<dbReference type="EMBL" id="RKQG01000002">
    <property type="protein sequence ID" value="RPE29227.1"/>
    <property type="molecule type" value="Genomic_DNA"/>
</dbReference>
<evidence type="ECO:0000256" key="1">
    <source>
        <dbReference type="SAM" id="MobiDB-lite"/>
    </source>
</evidence>
<feature type="region of interest" description="Disordered" evidence="1">
    <location>
        <begin position="31"/>
        <end position="69"/>
    </location>
</feature>
<evidence type="ECO:0000313" key="4">
    <source>
        <dbReference type="Proteomes" id="UP000266906"/>
    </source>
</evidence>
<keyword evidence="2" id="KW-0732">Signal</keyword>
<accession>A0A3N4RLC0</accession>
<reference evidence="3 4" key="1">
    <citation type="submission" date="2018-11" db="EMBL/GenBank/DDBJ databases">
        <title>Sequencing the genomes of 1000 actinobacteria strains.</title>
        <authorList>
            <person name="Klenk H.-P."/>
        </authorList>
    </citation>
    <scope>NUCLEOTIDE SEQUENCE [LARGE SCALE GENOMIC DNA]</scope>
    <source>
        <strain evidence="3 4">DSM 44781</strain>
    </source>
</reference>
<dbReference type="AlphaFoldDB" id="A0A3N4RLC0"/>